<sequence>MSQYDLQIIISEAVKMPIWSMPRPDEEAHLEAIGLGHDPSPDTINNINVSDAAYCQAQEAEKSTWGIIPPRTTENRDPWGHYVEEYYIACNS</sequence>
<reference evidence="1 3" key="1">
    <citation type="submission" date="2018-02" db="EMBL/GenBank/DDBJ databases">
        <title>Fusarium culmorum secondary metabolites in fungal-bacterial-plant interactions.</title>
        <authorList>
            <person name="Schmidt R."/>
        </authorList>
    </citation>
    <scope>NUCLEOTIDE SEQUENCE [LARGE SCALE GENOMIC DNA]</scope>
    <source>
        <strain evidence="1 3">PV</strain>
    </source>
</reference>
<accession>A0A2T4H0H2</accession>
<reference evidence="2" key="2">
    <citation type="submission" date="2020-11" db="EMBL/GenBank/DDBJ databases">
        <title>The chromosome-scale genome resource for two endophytic Fusarium species: F. culmorum and F. pseudograminearum.</title>
        <authorList>
            <person name="Yuan Z."/>
        </authorList>
    </citation>
    <scope>NUCLEOTIDE SEQUENCE</scope>
    <source>
        <strain evidence="2">Class2-1B</strain>
    </source>
</reference>
<keyword evidence="3" id="KW-1185">Reference proteome</keyword>
<evidence type="ECO:0000313" key="1">
    <source>
        <dbReference type="EMBL" id="PTD09302.1"/>
    </source>
</evidence>
<dbReference type="Proteomes" id="UP000241587">
    <property type="component" value="Unassembled WGS sequence"/>
</dbReference>
<dbReference type="EMBL" id="PVEM01000003">
    <property type="protein sequence ID" value="PTD09302.1"/>
    <property type="molecule type" value="Genomic_DNA"/>
</dbReference>
<protein>
    <submittedName>
        <fullName evidence="1">Uncharacterized protein</fullName>
    </submittedName>
</protein>
<evidence type="ECO:0000313" key="3">
    <source>
        <dbReference type="Proteomes" id="UP000241587"/>
    </source>
</evidence>
<proteinExistence type="predicted"/>
<organism evidence="1 3">
    <name type="scientific">Fusarium culmorum</name>
    <dbReference type="NCBI Taxonomy" id="5516"/>
    <lineage>
        <taxon>Eukaryota</taxon>
        <taxon>Fungi</taxon>
        <taxon>Dikarya</taxon>
        <taxon>Ascomycota</taxon>
        <taxon>Pezizomycotina</taxon>
        <taxon>Sordariomycetes</taxon>
        <taxon>Hypocreomycetidae</taxon>
        <taxon>Hypocreales</taxon>
        <taxon>Nectriaceae</taxon>
        <taxon>Fusarium</taxon>
    </lineage>
</organism>
<gene>
    <name evidence="1" type="ORF">FCULG_00007495</name>
    <name evidence="2" type="ORF">HYE67_006513</name>
</gene>
<dbReference type="AlphaFoldDB" id="A0A2T4H0H2"/>
<name>A0A2T4H0H2_FUSCU</name>
<dbReference type="Proteomes" id="UP000663297">
    <property type="component" value="Chromosome 3"/>
</dbReference>
<dbReference type="EMBL" id="CP064749">
    <property type="protein sequence ID" value="QPC64282.1"/>
    <property type="molecule type" value="Genomic_DNA"/>
</dbReference>
<dbReference type="OrthoDB" id="10365303at2759"/>
<evidence type="ECO:0000313" key="2">
    <source>
        <dbReference type="EMBL" id="QPC64282.1"/>
    </source>
</evidence>